<reference evidence="4" key="1">
    <citation type="submission" date="2017-02" db="UniProtKB">
        <authorList>
            <consortium name="WormBaseParasite"/>
        </authorList>
    </citation>
    <scope>IDENTIFICATION</scope>
</reference>
<evidence type="ECO:0000256" key="1">
    <source>
        <dbReference type="SAM" id="MobiDB-lite"/>
    </source>
</evidence>
<evidence type="ECO:0000313" key="3">
    <source>
        <dbReference type="Proteomes" id="UP000267029"/>
    </source>
</evidence>
<reference evidence="2 3" key="2">
    <citation type="submission" date="2018-10" db="EMBL/GenBank/DDBJ databases">
        <authorList>
            <consortium name="Pathogen Informatics"/>
        </authorList>
    </citation>
    <scope>NUCLEOTIDE SEQUENCE [LARGE SCALE GENOMIC DNA]</scope>
</reference>
<evidence type="ECO:0000313" key="2">
    <source>
        <dbReference type="EMBL" id="VDD80741.1"/>
    </source>
</evidence>
<evidence type="ECO:0000313" key="4">
    <source>
        <dbReference type="WBParaSite" id="MCOS_0000674301-mRNA-1"/>
    </source>
</evidence>
<dbReference type="AlphaFoldDB" id="A0A0R3UHE0"/>
<name>A0A0R3UHE0_MESCO</name>
<organism evidence="4">
    <name type="scientific">Mesocestoides corti</name>
    <name type="common">Flatworm</name>
    <dbReference type="NCBI Taxonomy" id="53468"/>
    <lineage>
        <taxon>Eukaryota</taxon>
        <taxon>Metazoa</taxon>
        <taxon>Spiralia</taxon>
        <taxon>Lophotrochozoa</taxon>
        <taxon>Platyhelminthes</taxon>
        <taxon>Cestoda</taxon>
        <taxon>Eucestoda</taxon>
        <taxon>Cyclophyllidea</taxon>
        <taxon>Mesocestoididae</taxon>
        <taxon>Mesocestoides</taxon>
    </lineage>
</organism>
<keyword evidence="3" id="KW-1185">Reference proteome</keyword>
<sequence length="92" mass="10287">MRGTYNVTSSEQALSQHTGDSFELEKNKSKVRRLRGLGKEQSSPAVEKPWRDSRRLLEVQLVATVSAGEEGYLEWYIRGPSDGAGSSMEKIK</sequence>
<dbReference type="Proteomes" id="UP000267029">
    <property type="component" value="Unassembled WGS sequence"/>
</dbReference>
<feature type="compositionally biased region" description="Polar residues" evidence="1">
    <location>
        <begin position="1"/>
        <end position="19"/>
    </location>
</feature>
<dbReference type="WBParaSite" id="MCOS_0000674301-mRNA-1">
    <property type="protein sequence ID" value="MCOS_0000674301-mRNA-1"/>
    <property type="gene ID" value="MCOS_0000674301"/>
</dbReference>
<feature type="region of interest" description="Disordered" evidence="1">
    <location>
        <begin position="1"/>
        <end position="28"/>
    </location>
</feature>
<dbReference type="EMBL" id="UXSR01005289">
    <property type="protein sequence ID" value="VDD80741.1"/>
    <property type="molecule type" value="Genomic_DNA"/>
</dbReference>
<accession>A0A0R3UHE0</accession>
<gene>
    <name evidence="2" type="ORF">MCOS_LOCUS6744</name>
</gene>
<proteinExistence type="predicted"/>
<protein>
    <submittedName>
        <fullName evidence="4">PLAT domain-containing protein</fullName>
    </submittedName>
</protein>